<dbReference type="STRING" id="870435.A0A0C3N844"/>
<dbReference type="HOGENOM" id="CLU_009122_0_0_1"/>
<dbReference type="OrthoDB" id="3239511at2759"/>
<name>A0A0C3N844_PISTI</name>
<accession>A0A0C3N844</accession>
<dbReference type="Pfam" id="PF18759">
    <property type="entry name" value="Plavaka"/>
    <property type="match status" value="1"/>
</dbReference>
<evidence type="ECO:0000313" key="1">
    <source>
        <dbReference type="EMBL" id="KIN97214.1"/>
    </source>
</evidence>
<proteinExistence type="predicted"/>
<organism evidence="1 2">
    <name type="scientific">Pisolithus tinctorius Marx 270</name>
    <dbReference type="NCBI Taxonomy" id="870435"/>
    <lineage>
        <taxon>Eukaryota</taxon>
        <taxon>Fungi</taxon>
        <taxon>Dikarya</taxon>
        <taxon>Basidiomycota</taxon>
        <taxon>Agaricomycotina</taxon>
        <taxon>Agaricomycetes</taxon>
        <taxon>Agaricomycetidae</taxon>
        <taxon>Boletales</taxon>
        <taxon>Sclerodermatineae</taxon>
        <taxon>Pisolithaceae</taxon>
        <taxon>Pisolithus</taxon>
    </lineage>
</organism>
<dbReference type="InParanoid" id="A0A0C3N844"/>
<gene>
    <name evidence="1" type="ORF">M404DRAFT_32556</name>
</gene>
<dbReference type="AlphaFoldDB" id="A0A0C3N844"/>
<reference evidence="2" key="2">
    <citation type="submission" date="2015-01" db="EMBL/GenBank/DDBJ databases">
        <title>Evolutionary Origins and Diversification of the Mycorrhizal Mutualists.</title>
        <authorList>
            <consortium name="DOE Joint Genome Institute"/>
            <consortium name="Mycorrhizal Genomics Consortium"/>
            <person name="Kohler A."/>
            <person name="Kuo A."/>
            <person name="Nagy L.G."/>
            <person name="Floudas D."/>
            <person name="Copeland A."/>
            <person name="Barry K.W."/>
            <person name="Cichocki N."/>
            <person name="Veneault-Fourrey C."/>
            <person name="LaButti K."/>
            <person name="Lindquist E.A."/>
            <person name="Lipzen A."/>
            <person name="Lundell T."/>
            <person name="Morin E."/>
            <person name="Murat C."/>
            <person name="Riley R."/>
            <person name="Ohm R."/>
            <person name="Sun H."/>
            <person name="Tunlid A."/>
            <person name="Henrissat B."/>
            <person name="Grigoriev I.V."/>
            <person name="Hibbett D.S."/>
            <person name="Martin F."/>
        </authorList>
    </citation>
    <scope>NUCLEOTIDE SEQUENCE [LARGE SCALE GENOMIC DNA]</scope>
    <source>
        <strain evidence="2">Marx 270</strain>
    </source>
</reference>
<evidence type="ECO:0000313" key="2">
    <source>
        <dbReference type="Proteomes" id="UP000054217"/>
    </source>
</evidence>
<dbReference type="Proteomes" id="UP000054217">
    <property type="component" value="Unassembled WGS sequence"/>
</dbReference>
<keyword evidence="2" id="KW-1185">Reference proteome</keyword>
<dbReference type="EMBL" id="KN832033">
    <property type="protein sequence ID" value="KIN97214.1"/>
    <property type="molecule type" value="Genomic_DNA"/>
</dbReference>
<sequence length="770" mass="88297">MGQDYNETSDMLRALDVSMPTATSSNAAKLPEFKIQFHPRSNQPLIYQSYEEFRVRSEKSPSPVDKTPWSPFRTLGDFEFAEIALASLLNQQQVNALLNLFARVTQGAVQVTLKNDAELRKVCDAAAMELTPFSRVEVKVPYKKEECTFEAHIRPLWEWALDILENPFLGLHFTWDAQRLYRHDGVEYEHFYDEPWTGDYWWDIQSSLPDIKNAMLFGLILYADKSNLSSFGTAKSYPVVVCCANLLVEIRNSNVIGGGTVVGWLPIVPEDAEEEGKLGYTTLKCVIWHESFKKLLLEIEQYSKTGYVHTSSHDNITRWLSLSLMMLSADFEEISMMALTRGRGGKHPCPVCLVLSELLHDLSRTFEPRTHAQGIDVLCVYDRSNFDRLHYGHGFWGKHVFGDLKVIVKALGRQIETNVEKYVASFPRWQNLAHFNQVIHVTFSDGNKLADISKDYTKCVVKSNIDGLRTDWNFLKVHLWKHIVRDICLKGAARNYSTRPNESMHKPIRDAYEHRSNGRDVPAQVLRVDHQVLATKLLRLRVDHLKKSVSGESDPEVDAVSEHTSVDHIKLGAHVVVTQTLKDLEENGQPDMAFHWFRQRFCEFLNDALPAYGYQVKSWISLPADFTVKEYRYLLVNYESTVTWNQCTDRLRCNPSFFGVPRYDCALIQYTETETAFVRLICMFSCVIPDIGNMEFILAQPFTTRIGPAHTIDRDLRLKRVKTVPRAASIFIPLCLIIRGAVLAPDTEHDDEFFVVEQLDSDMFLRTQAM</sequence>
<protein>
    <submittedName>
        <fullName evidence="1">Uncharacterized protein</fullName>
    </submittedName>
</protein>
<dbReference type="InterPro" id="IPR041078">
    <property type="entry name" value="Plavaka"/>
</dbReference>
<reference evidence="1 2" key="1">
    <citation type="submission" date="2014-04" db="EMBL/GenBank/DDBJ databases">
        <authorList>
            <consortium name="DOE Joint Genome Institute"/>
            <person name="Kuo A."/>
            <person name="Kohler A."/>
            <person name="Costa M.D."/>
            <person name="Nagy L.G."/>
            <person name="Floudas D."/>
            <person name="Copeland A."/>
            <person name="Barry K.W."/>
            <person name="Cichocki N."/>
            <person name="Veneault-Fourrey C."/>
            <person name="LaButti K."/>
            <person name="Lindquist E.A."/>
            <person name="Lipzen A."/>
            <person name="Lundell T."/>
            <person name="Morin E."/>
            <person name="Murat C."/>
            <person name="Sun H."/>
            <person name="Tunlid A."/>
            <person name="Henrissat B."/>
            <person name="Grigoriev I.V."/>
            <person name="Hibbett D.S."/>
            <person name="Martin F."/>
            <person name="Nordberg H.P."/>
            <person name="Cantor M.N."/>
            <person name="Hua S.X."/>
        </authorList>
    </citation>
    <scope>NUCLEOTIDE SEQUENCE [LARGE SCALE GENOMIC DNA]</scope>
    <source>
        <strain evidence="1 2">Marx 270</strain>
    </source>
</reference>